<dbReference type="Gene3D" id="2.70.98.10">
    <property type="match status" value="1"/>
</dbReference>
<gene>
    <name evidence="10" type="ORF">Ctob_006326</name>
</gene>
<sequence length="435" mass="46931">MGTSGRHASHVRTRCWAYIGGIGILLICWLAVIAGKAVGRASLARRAAQSLAEQTEGSRNLVLRNRRGIEVHLLRTGASIQKLLLPDRNGKFADVVLGFDEEVAYSDGRSPYFGAIVGRVANRIANASFELDSATYRLATNERGMPGSLHGGRRGFDKVRWNAARVAPCASERRQGAKCRRGDEISMRYQSAAGEEGYPGTLDVEVTYTLTDADELIQTIRATTDAPTIINLAQHSYFNLGGHASGEVLGHELTMPRSTHMLPIDAHRIPTGQLAPVRGTAFDFTSTAELGARISNVDGPGWTAGFDHCFVLHGRGPAALTKPGTQWWPRTPRPAITLRDPASGRSMAIATNAPGVQLYTSNFLDGSLAGKGGARYPKYAGVCLETQNFPDAIHHLPTADRGGFPSPVLRPGETYLHTTIYTFSVDRLSGAVTDR</sequence>
<evidence type="ECO:0000256" key="5">
    <source>
        <dbReference type="PIRNR" id="PIRNR005096"/>
    </source>
</evidence>
<dbReference type="SUPFAM" id="SSF74650">
    <property type="entry name" value="Galactose mutarotase-like"/>
    <property type="match status" value="1"/>
</dbReference>
<keyword evidence="4 5" id="KW-0119">Carbohydrate metabolism</keyword>
<comment type="pathway">
    <text evidence="1 5">Carbohydrate metabolism; hexose metabolism.</text>
</comment>
<dbReference type="InterPro" id="IPR015443">
    <property type="entry name" value="Aldose_1-epimerase"/>
</dbReference>
<dbReference type="InterPro" id="IPR047215">
    <property type="entry name" value="Galactose_mutarotase-like"/>
</dbReference>
<evidence type="ECO:0000256" key="3">
    <source>
        <dbReference type="ARBA" id="ARBA00023235"/>
    </source>
</evidence>
<dbReference type="InterPro" id="IPR014718">
    <property type="entry name" value="GH-type_carb-bd"/>
</dbReference>
<keyword evidence="9" id="KW-0472">Membrane</keyword>
<feature type="active site" description="Proton acceptor" evidence="6">
    <location>
        <position position="385"/>
    </location>
</feature>
<dbReference type="NCBIfam" id="NF008277">
    <property type="entry name" value="PRK11055.1"/>
    <property type="match status" value="1"/>
</dbReference>
<evidence type="ECO:0000313" key="10">
    <source>
        <dbReference type="EMBL" id="KOO30038.1"/>
    </source>
</evidence>
<feature type="binding site" evidence="8">
    <location>
        <begin position="235"/>
        <end position="237"/>
    </location>
    <ligand>
        <name>beta-D-galactose</name>
        <dbReference type="ChEBI" id="CHEBI:27667"/>
    </ligand>
</feature>
<dbReference type="AlphaFoldDB" id="A0A0M0JV88"/>
<comment type="catalytic activity">
    <reaction evidence="5">
        <text>alpha-D-glucose = beta-D-glucose</text>
        <dbReference type="Rhea" id="RHEA:10264"/>
        <dbReference type="ChEBI" id="CHEBI:15903"/>
        <dbReference type="ChEBI" id="CHEBI:17925"/>
        <dbReference type="EC" id="5.1.3.3"/>
    </reaction>
</comment>
<feature type="binding site" evidence="7">
    <location>
        <position position="307"/>
    </location>
    <ligand>
        <name>beta-D-galactose</name>
        <dbReference type="ChEBI" id="CHEBI:27667"/>
    </ligand>
</feature>
<evidence type="ECO:0000256" key="6">
    <source>
        <dbReference type="PIRSR" id="PIRSR005096-1"/>
    </source>
</evidence>
<dbReference type="Pfam" id="PF01263">
    <property type="entry name" value="Aldose_epim"/>
    <property type="match status" value="1"/>
</dbReference>
<dbReference type="Proteomes" id="UP000037460">
    <property type="component" value="Unassembled WGS sequence"/>
</dbReference>
<evidence type="ECO:0000256" key="8">
    <source>
        <dbReference type="PIRSR" id="PIRSR005096-3"/>
    </source>
</evidence>
<evidence type="ECO:0000256" key="2">
    <source>
        <dbReference type="ARBA" id="ARBA00006206"/>
    </source>
</evidence>
<evidence type="ECO:0000256" key="9">
    <source>
        <dbReference type="SAM" id="Phobius"/>
    </source>
</evidence>
<keyword evidence="9" id="KW-1133">Transmembrane helix</keyword>
<evidence type="ECO:0000256" key="7">
    <source>
        <dbReference type="PIRSR" id="PIRSR005096-2"/>
    </source>
</evidence>
<name>A0A0M0JV88_9EUKA</name>
<dbReference type="PANTHER" id="PTHR10091">
    <property type="entry name" value="ALDOSE-1-EPIMERASE"/>
    <property type="match status" value="1"/>
</dbReference>
<reference evidence="11" key="1">
    <citation type="journal article" date="2015" name="PLoS Genet.">
        <title>Genome Sequence and Transcriptome Analyses of Chrysochromulina tobin: Metabolic Tools for Enhanced Algal Fitness in the Prominent Order Prymnesiales (Haptophyceae).</title>
        <authorList>
            <person name="Hovde B.T."/>
            <person name="Deodato C.R."/>
            <person name="Hunsperger H.M."/>
            <person name="Ryken S.A."/>
            <person name="Yost W."/>
            <person name="Jha R.K."/>
            <person name="Patterson J."/>
            <person name="Monnat R.J. Jr."/>
            <person name="Barlow S.B."/>
            <person name="Starkenburg S.R."/>
            <person name="Cattolico R.A."/>
        </authorList>
    </citation>
    <scope>NUCLEOTIDE SEQUENCE</scope>
    <source>
        <strain evidence="11">CCMP291</strain>
    </source>
</reference>
<comment type="caution">
    <text evidence="10">The sequence shown here is derived from an EMBL/GenBank/DDBJ whole genome shotgun (WGS) entry which is preliminary data.</text>
</comment>
<evidence type="ECO:0000313" key="11">
    <source>
        <dbReference type="Proteomes" id="UP000037460"/>
    </source>
</evidence>
<comment type="similarity">
    <text evidence="2 5">Belongs to the aldose epimerase family.</text>
</comment>
<feature type="active site" description="Proton donor" evidence="6">
    <location>
        <position position="235"/>
    </location>
</feature>
<evidence type="ECO:0000256" key="4">
    <source>
        <dbReference type="ARBA" id="ARBA00023277"/>
    </source>
</evidence>
<protein>
    <recommendedName>
        <fullName evidence="5">Aldose 1-epimerase</fullName>
        <ecNumber evidence="5">5.1.3.3</ecNumber>
    </recommendedName>
</protein>
<dbReference type="InterPro" id="IPR008183">
    <property type="entry name" value="Aldose_1/G6P_1-epimerase"/>
</dbReference>
<dbReference type="EMBL" id="JWZX01002306">
    <property type="protein sequence ID" value="KOO30038.1"/>
    <property type="molecule type" value="Genomic_DNA"/>
</dbReference>
<keyword evidence="3 5" id="KW-0413">Isomerase</keyword>
<dbReference type="UniPathway" id="UPA00242"/>
<accession>A0A0M0JV88</accession>
<evidence type="ECO:0000256" key="1">
    <source>
        <dbReference type="ARBA" id="ARBA00005028"/>
    </source>
</evidence>
<dbReference type="GO" id="GO:0004034">
    <property type="term" value="F:aldose 1-epimerase activity"/>
    <property type="evidence" value="ECO:0007669"/>
    <property type="project" value="UniProtKB-EC"/>
</dbReference>
<dbReference type="EC" id="5.1.3.3" evidence="5"/>
<dbReference type="InterPro" id="IPR011013">
    <property type="entry name" value="Gal_mutarotase_sf_dom"/>
</dbReference>
<dbReference type="GO" id="GO:0006006">
    <property type="term" value="P:glucose metabolic process"/>
    <property type="evidence" value="ECO:0007669"/>
    <property type="project" value="TreeGrafter"/>
</dbReference>
<organism evidence="10 11">
    <name type="scientific">Chrysochromulina tobinii</name>
    <dbReference type="NCBI Taxonomy" id="1460289"/>
    <lineage>
        <taxon>Eukaryota</taxon>
        <taxon>Haptista</taxon>
        <taxon>Haptophyta</taxon>
        <taxon>Prymnesiophyceae</taxon>
        <taxon>Prymnesiales</taxon>
        <taxon>Chrysochromulinaceae</taxon>
        <taxon>Chrysochromulina</taxon>
    </lineage>
</organism>
<dbReference type="CDD" id="cd09019">
    <property type="entry name" value="galactose_mutarotase_like"/>
    <property type="match status" value="1"/>
</dbReference>
<dbReference type="PIRSF" id="PIRSF005096">
    <property type="entry name" value="GALM"/>
    <property type="match status" value="1"/>
</dbReference>
<dbReference type="GO" id="GO:0030246">
    <property type="term" value="F:carbohydrate binding"/>
    <property type="evidence" value="ECO:0007669"/>
    <property type="project" value="InterPro"/>
</dbReference>
<dbReference type="OrthoDB" id="274691at2759"/>
<dbReference type="PANTHER" id="PTHR10091:SF0">
    <property type="entry name" value="GALACTOSE MUTAROTASE"/>
    <property type="match status" value="1"/>
</dbReference>
<keyword evidence="11" id="KW-1185">Reference proteome</keyword>
<feature type="binding site" evidence="8">
    <location>
        <begin position="122"/>
        <end position="123"/>
    </location>
    <ligand>
        <name>beta-D-galactose</name>
        <dbReference type="ChEBI" id="CHEBI:27667"/>
    </ligand>
</feature>
<proteinExistence type="inferred from homology"/>
<keyword evidence="9" id="KW-0812">Transmembrane</keyword>
<feature type="transmembrane region" description="Helical" evidence="9">
    <location>
        <begin position="16"/>
        <end position="38"/>
    </location>
</feature>
<dbReference type="GO" id="GO:0033499">
    <property type="term" value="P:galactose catabolic process via UDP-galactose, Leloir pathway"/>
    <property type="evidence" value="ECO:0007669"/>
    <property type="project" value="TreeGrafter"/>
</dbReference>